<keyword evidence="2" id="KW-1185">Reference proteome</keyword>
<evidence type="ECO:0000313" key="1">
    <source>
        <dbReference type="EMBL" id="KAJ5238931.1"/>
    </source>
</evidence>
<protein>
    <submittedName>
        <fullName evidence="1">Uncharacterized protein</fullName>
    </submittedName>
</protein>
<dbReference type="OrthoDB" id="4851849at2759"/>
<dbReference type="RefSeq" id="XP_058331850.1">
    <property type="nucleotide sequence ID" value="XM_058472847.1"/>
</dbReference>
<proteinExistence type="predicted"/>
<comment type="caution">
    <text evidence="1">The sequence shown here is derived from an EMBL/GenBank/DDBJ whole genome shotgun (WGS) entry which is preliminary data.</text>
</comment>
<dbReference type="GeneID" id="83200150"/>
<evidence type="ECO:0000313" key="2">
    <source>
        <dbReference type="Proteomes" id="UP001150941"/>
    </source>
</evidence>
<name>A0A9W9P7D1_9EURO</name>
<gene>
    <name evidence="1" type="ORF">N7468_003550</name>
</gene>
<reference evidence="1" key="1">
    <citation type="submission" date="2022-11" db="EMBL/GenBank/DDBJ databases">
        <authorList>
            <person name="Petersen C."/>
        </authorList>
    </citation>
    <scope>NUCLEOTIDE SEQUENCE</scope>
    <source>
        <strain evidence="1">IBT 19713</strain>
    </source>
</reference>
<dbReference type="AlphaFoldDB" id="A0A9W9P7D1"/>
<dbReference type="EMBL" id="JAPQKS010000003">
    <property type="protein sequence ID" value="KAJ5238931.1"/>
    <property type="molecule type" value="Genomic_DNA"/>
</dbReference>
<sequence length="229" mass="25487">MHTPRTHGRLYPGWRLPSLPVFGALQQRFNEHLAEKLRRNISQGLAQRKLPIYPWPNESNLLTLSDSLTTVGQPDLTAQNSEGKVISLGSSCKLSDNSPRHGRSLALVETPHIGALSHSPLEAVYLADGELLNDSVRPINRFRLYIAGCFEIYLELESPSTSENKNETLSYGIKRCSADSFKPSPRKSVIDVQQLNGEVLLQLSKDTVICLASNDVILEINIQGWTKDK</sequence>
<reference evidence="1" key="2">
    <citation type="journal article" date="2023" name="IMA Fungus">
        <title>Comparative genomic study of the Penicillium genus elucidates a diverse pangenome and 15 lateral gene transfer events.</title>
        <authorList>
            <person name="Petersen C."/>
            <person name="Sorensen T."/>
            <person name="Nielsen M.R."/>
            <person name="Sondergaard T.E."/>
            <person name="Sorensen J.L."/>
            <person name="Fitzpatrick D.A."/>
            <person name="Frisvad J.C."/>
            <person name="Nielsen K.L."/>
        </authorList>
    </citation>
    <scope>NUCLEOTIDE SEQUENCE</scope>
    <source>
        <strain evidence="1">IBT 19713</strain>
    </source>
</reference>
<accession>A0A9W9P7D1</accession>
<dbReference type="Proteomes" id="UP001150941">
    <property type="component" value="Unassembled WGS sequence"/>
</dbReference>
<organism evidence="1 2">
    <name type="scientific">Penicillium chermesinum</name>
    <dbReference type="NCBI Taxonomy" id="63820"/>
    <lineage>
        <taxon>Eukaryota</taxon>
        <taxon>Fungi</taxon>
        <taxon>Dikarya</taxon>
        <taxon>Ascomycota</taxon>
        <taxon>Pezizomycotina</taxon>
        <taxon>Eurotiomycetes</taxon>
        <taxon>Eurotiomycetidae</taxon>
        <taxon>Eurotiales</taxon>
        <taxon>Aspergillaceae</taxon>
        <taxon>Penicillium</taxon>
    </lineage>
</organism>